<reference evidence="2 3" key="1">
    <citation type="journal article" date="2018" name="Mol. Biol. Evol.">
        <title>Broad Genomic Sampling Reveals a Smut Pathogenic Ancestry of the Fungal Clade Ustilaginomycotina.</title>
        <authorList>
            <person name="Kijpornyongpan T."/>
            <person name="Mondo S.J."/>
            <person name="Barry K."/>
            <person name="Sandor L."/>
            <person name="Lee J."/>
            <person name="Lipzen A."/>
            <person name="Pangilinan J."/>
            <person name="LaButti K."/>
            <person name="Hainaut M."/>
            <person name="Henrissat B."/>
            <person name="Grigoriev I.V."/>
            <person name="Spatafora J.W."/>
            <person name="Aime M.C."/>
        </authorList>
    </citation>
    <scope>NUCLEOTIDE SEQUENCE [LARGE SCALE GENOMIC DNA]</scope>
    <source>
        <strain evidence="2 3">MCA 4186</strain>
    </source>
</reference>
<accession>A0A316ZKE1</accession>
<evidence type="ECO:0000256" key="1">
    <source>
        <dbReference type="SAM" id="MobiDB-lite"/>
    </source>
</evidence>
<dbReference type="EMBL" id="KZ819284">
    <property type="protein sequence ID" value="PWO00774.1"/>
    <property type="molecule type" value="Genomic_DNA"/>
</dbReference>
<dbReference type="AlphaFoldDB" id="A0A316ZKE1"/>
<gene>
    <name evidence="2" type="ORF">FA09DRAFT_113704</name>
</gene>
<feature type="region of interest" description="Disordered" evidence="1">
    <location>
        <begin position="68"/>
        <end position="131"/>
    </location>
</feature>
<dbReference type="GeneID" id="37266550"/>
<keyword evidence="3" id="KW-1185">Reference proteome</keyword>
<name>A0A316ZKE1_9BASI</name>
<dbReference type="Proteomes" id="UP000245946">
    <property type="component" value="Unassembled WGS sequence"/>
</dbReference>
<dbReference type="RefSeq" id="XP_025601052.1">
    <property type="nucleotide sequence ID" value="XM_025739004.1"/>
</dbReference>
<evidence type="ECO:0000313" key="2">
    <source>
        <dbReference type="EMBL" id="PWO00774.1"/>
    </source>
</evidence>
<organism evidence="2 3">
    <name type="scientific">Tilletiopsis washingtonensis</name>
    <dbReference type="NCBI Taxonomy" id="58919"/>
    <lineage>
        <taxon>Eukaryota</taxon>
        <taxon>Fungi</taxon>
        <taxon>Dikarya</taxon>
        <taxon>Basidiomycota</taxon>
        <taxon>Ustilaginomycotina</taxon>
        <taxon>Exobasidiomycetes</taxon>
        <taxon>Entylomatales</taxon>
        <taxon>Entylomatales incertae sedis</taxon>
        <taxon>Tilletiopsis</taxon>
    </lineage>
</organism>
<protein>
    <submittedName>
        <fullName evidence="2">Uncharacterized protein</fullName>
    </submittedName>
</protein>
<evidence type="ECO:0000313" key="3">
    <source>
        <dbReference type="Proteomes" id="UP000245946"/>
    </source>
</evidence>
<sequence>MLGDARLPRCSALAGRLPCAREFAATALSPPAQGRCGRLPISRVQRRARGAHTRATPHLTVARCTRGREMRRRRSVMAEGRSQAQAGQGKPREGPAAAALPRRAREQASAPLGRPRPAVLKEAELPSGADRPRRALVVAAGTSAGLLCGL</sequence>
<proteinExistence type="predicted"/>